<name>A0ABR1Z697_9ROSI</name>
<accession>A0ABR1Z697</accession>
<evidence type="ECO:0000313" key="2">
    <source>
        <dbReference type="EMBL" id="KAK8474495.1"/>
    </source>
</evidence>
<comment type="caution">
    <text evidence="2">The sequence shown here is derived from an EMBL/GenBank/DDBJ whole genome shotgun (WGS) entry which is preliminary data.</text>
</comment>
<feature type="region of interest" description="Disordered" evidence="1">
    <location>
        <begin position="1"/>
        <end position="43"/>
    </location>
</feature>
<proteinExistence type="predicted"/>
<evidence type="ECO:0000313" key="3">
    <source>
        <dbReference type="Proteomes" id="UP001396334"/>
    </source>
</evidence>
<sequence>SDGPSSSKASNTASEAAGSLSHDDALLQPSSSSEPRLGTIGPA</sequence>
<organism evidence="2 3">
    <name type="scientific">Hibiscus sabdariffa</name>
    <name type="common">roselle</name>
    <dbReference type="NCBI Taxonomy" id="183260"/>
    <lineage>
        <taxon>Eukaryota</taxon>
        <taxon>Viridiplantae</taxon>
        <taxon>Streptophyta</taxon>
        <taxon>Embryophyta</taxon>
        <taxon>Tracheophyta</taxon>
        <taxon>Spermatophyta</taxon>
        <taxon>Magnoliopsida</taxon>
        <taxon>eudicotyledons</taxon>
        <taxon>Gunneridae</taxon>
        <taxon>Pentapetalae</taxon>
        <taxon>rosids</taxon>
        <taxon>malvids</taxon>
        <taxon>Malvales</taxon>
        <taxon>Malvaceae</taxon>
        <taxon>Malvoideae</taxon>
        <taxon>Hibiscus</taxon>
    </lineage>
</organism>
<feature type="non-terminal residue" evidence="2">
    <location>
        <position position="1"/>
    </location>
</feature>
<dbReference type="Proteomes" id="UP001396334">
    <property type="component" value="Unassembled WGS sequence"/>
</dbReference>
<keyword evidence="3" id="KW-1185">Reference proteome</keyword>
<dbReference type="EMBL" id="JBBPBN010002665">
    <property type="protein sequence ID" value="KAK8474495.1"/>
    <property type="molecule type" value="Genomic_DNA"/>
</dbReference>
<reference evidence="2 3" key="1">
    <citation type="journal article" date="2024" name="G3 (Bethesda)">
        <title>Genome assembly of Hibiscus sabdariffa L. provides insights into metabolisms of medicinal natural products.</title>
        <authorList>
            <person name="Kim T."/>
        </authorList>
    </citation>
    <scope>NUCLEOTIDE SEQUENCE [LARGE SCALE GENOMIC DNA]</scope>
    <source>
        <strain evidence="2">TK-2024</strain>
        <tissue evidence="2">Old leaves</tissue>
    </source>
</reference>
<feature type="compositionally biased region" description="Polar residues" evidence="1">
    <location>
        <begin position="1"/>
        <end position="14"/>
    </location>
</feature>
<protein>
    <submittedName>
        <fullName evidence="2">Uncharacterized protein</fullName>
    </submittedName>
</protein>
<gene>
    <name evidence="2" type="ORF">V6N11_019949</name>
</gene>
<evidence type="ECO:0000256" key="1">
    <source>
        <dbReference type="SAM" id="MobiDB-lite"/>
    </source>
</evidence>